<keyword evidence="2" id="KW-1185">Reference proteome</keyword>
<protein>
    <submittedName>
        <fullName evidence="1">Uncharacterized protein</fullName>
    </submittedName>
</protein>
<name>A0ACC0PJ08_RHOML</name>
<comment type="caution">
    <text evidence="1">The sequence shown here is derived from an EMBL/GenBank/DDBJ whole genome shotgun (WGS) entry which is preliminary data.</text>
</comment>
<sequence>MDLTAVKLKNEDVNYSHEDYTVHVGSHRILTVTTRCYYTATKWITEVQKFYRNKSGPLLVGLHPSTNTLNPTYYRENTTTNPKKIPYDLLTLCIGSNCLLYHLPNPYDYYIPNAFLDFFANPNVIVVGVNMSSFAKKLDEIHEIKITHKMDLNEMAERVMVGGKKEYPGLGGCSLDRLAEVVCGGDVWVDRPEGEVEWYVDDGRRWFYYGGDGAELTCEKVKYATLDAYFCYMVGDELLRKMRESASSVSSSSKKEKKKKKKKMKSEKSDKKK</sequence>
<dbReference type="Proteomes" id="UP001062846">
    <property type="component" value="Chromosome 3"/>
</dbReference>
<evidence type="ECO:0000313" key="2">
    <source>
        <dbReference type="Proteomes" id="UP001062846"/>
    </source>
</evidence>
<evidence type="ECO:0000313" key="1">
    <source>
        <dbReference type="EMBL" id="KAI8564717.1"/>
    </source>
</evidence>
<accession>A0ACC0PJ08</accession>
<organism evidence="1 2">
    <name type="scientific">Rhododendron molle</name>
    <name type="common">Chinese azalea</name>
    <name type="synonym">Azalea mollis</name>
    <dbReference type="NCBI Taxonomy" id="49168"/>
    <lineage>
        <taxon>Eukaryota</taxon>
        <taxon>Viridiplantae</taxon>
        <taxon>Streptophyta</taxon>
        <taxon>Embryophyta</taxon>
        <taxon>Tracheophyta</taxon>
        <taxon>Spermatophyta</taxon>
        <taxon>Magnoliopsida</taxon>
        <taxon>eudicotyledons</taxon>
        <taxon>Gunneridae</taxon>
        <taxon>Pentapetalae</taxon>
        <taxon>asterids</taxon>
        <taxon>Ericales</taxon>
        <taxon>Ericaceae</taxon>
        <taxon>Ericoideae</taxon>
        <taxon>Rhodoreae</taxon>
        <taxon>Rhododendron</taxon>
    </lineage>
</organism>
<dbReference type="EMBL" id="CM046390">
    <property type="protein sequence ID" value="KAI8564717.1"/>
    <property type="molecule type" value="Genomic_DNA"/>
</dbReference>
<gene>
    <name evidence="1" type="ORF">RHMOL_Rhmol03G0203200</name>
</gene>
<proteinExistence type="predicted"/>
<reference evidence="1" key="1">
    <citation type="submission" date="2022-02" db="EMBL/GenBank/DDBJ databases">
        <title>Plant Genome Project.</title>
        <authorList>
            <person name="Zhang R.-G."/>
        </authorList>
    </citation>
    <scope>NUCLEOTIDE SEQUENCE</scope>
    <source>
        <strain evidence="1">AT1</strain>
    </source>
</reference>